<dbReference type="Gene3D" id="3.20.10.10">
    <property type="entry name" value="D-amino Acid Aminotransferase, subunit A, domain 2"/>
    <property type="match status" value="1"/>
</dbReference>
<evidence type="ECO:0000313" key="8">
    <source>
        <dbReference type="Proteomes" id="UP001302676"/>
    </source>
</evidence>
<dbReference type="GO" id="GO:0004084">
    <property type="term" value="F:branched-chain-amino-acid transaminase activity"/>
    <property type="evidence" value="ECO:0007669"/>
    <property type="project" value="InterPro"/>
</dbReference>
<dbReference type="Proteomes" id="UP001302676">
    <property type="component" value="Unassembled WGS sequence"/>
</dbReference>
<comment type="similarity">
    <text evidence="2">Belongs to the class-IV pyridoxal-phosphate-dependent aminotransferase family.</text>
</comment>
<dbReference type="GeneID" id="87821584"/>
<dbReference type="EMBL" id="MU853652">
    <property type="protein sequence ID" value="KAK4139722.1"/>
    <property type="molecule type" value="Genomic_DNA"/>
</dbReference>
<feature type="modified residue" description="N6-(pyridoxal phosphate)lysine" evidence="6">
    <location>
        <position position="190"/>
    </location>
</feature>
<proteinExistence type="inferred from homology"/>
<comment type="caution">
    <text evidence="7">The sequence shown here is derived from an EMBL/GenBank/DDBJ whole genome shotgun (WGS) entry which is preliminary data.</text>
</comment>
<dbReference type="Gene3D" id="3.30.470.10">
    <property type="match status" value="1"/>
</dbReference>
<dbReference type="InterPro" id="IPR005786">
    <property type="entry name" value="B_amino_transII"/>
</dbReference>
<dbReference type="PANTHER" id="PTHR42825">
    <property type="entry name" value="AMINO ACID AMINOTRANSFERASE"/>
    <property type="match status" value="1"/>
</dbReference>
<protein>
    <submittedName>
        <fullName evidence="7">Aminotransferase</fullName>
    </submittedName>
</protein>
<evidence type="ECO:0000256" key="1">
    <source>
        <dbReference type="ARBA" id="ARBA00001933"/>
    </source>
</evidence>
<dbReference type="InterPro" id="IPR036038">
    <property type="entry name" value="Aminotransferase-like"/>
</dbReference>
<dbReference type="PIRSF" id="PIRSF006468">
    <property type="entry name" value="BCAT1"/>
    <property type="match status" value="1"/>
</dbReference>
<sequence>MSAPPAKTDINWAQLGLAFDLTVNGHIEVRHHRSTDSWTEPALVANPNISVSGLSPGLNYGQQCYEGLKAFRSSSNTISVFRPEFHWARLCRSAESVSLPAPSKDLFLECLRKAVAANAEFVPPADAEAYLYIRPVLFGASAKLALAPPEEVILAVYVQPLRPYHGSAAIDGLVLEDFDRAAPRGMGGYKVGGNYAPVWRHAARAQELGYGITLHLDSATRSLVEEFSTSGFLGHKVVDGQHVLVVPRAEGAITSTTSDSMVRLAEREGWVLEKGEVPFSTLDTLDEVVAVGTAAAVVPIRSITRLSTEEKHSFPNSNSERGSIVGLARLMTQIQRGKLQDVDGWCWEVTGYSE</sequence>
<dbReference type="RefSeq" id="XP_062633093.1">
    <property type="nucleotide sequence ID" value="XM_062784971.1"/>
</dbReference>
<keyword evidence="3 7" id="KW-0032">Aminotransferase</keyword>
<evidence type="ECO:0000256" key="2">
    <source>
        <dbReference type="ARBA" id="ARBA00009320"/>
    </source>
</evidence>
<accession>A0AAN6UV16</accession>
<keyword evidence="8" id="KW-1185">Reference proteome</keyword>
<evidence type="ECO:0000256" key="5">
    <source>
        <dbReference type="ARBA" id="ARBA00022898"/>
    </source>
</evidence>
<dbReference type="InterPro" id="IPR043131">
    <property type="entry name" value="BCAT-like_N"/>
</dbReference>
<dbReference type="InterPro" id="IPR001544">
    <property type="entry name" value="Aminotrans_IV"/>
</dbReference>
<keyword evidence="4" id="KW-0808">Transferase</keyword>
<comment type="cofactor">
    <cofactor evidence="1">
        <name>pyridoxal 5'-phosphate</name>
        <dbReference type="ChEBI" id="CHEBI:597326"/>
    </cofactor>
</comment>
<reference evidence="7" key="2">
    <citation type="submission" date="2023-05" db="EMBL/GenBank/DDBJ databases">
        <authorList>
            <consortium name="Lawrence Berkeley National Laboratory"/>
            <person name="Steindorff A."/>
            <person name="Hensen N."/>
            <person name="Bonometti L."/>
            <person name="Westerberg I."/>
            <person name="Brannstrom I.O."/>
            <person name="Guillou S."/>
            <person name="Cros-Aarteil S."/>
            <person name="Calhoun S."/>
            <person name="Haridas S."/>
            <person name="Kuo A."/>
            <person name="Mondo S."/>
            <person name="Pangilinan J."/>
            <person name="Riley R."/>
            <person name="Labutti K."/>
            <person name="Andreopoulos B."/>
            <person name="Lipzen A."/>
            <person name="Chen C."/>
            <person name="Yanf M."/>
            <person name="Daum C."/>
            <person name="Ng V."/>
            <person name="Clum A."/>
            <person name="Ohm R."/>
            <person name="Martin F."/>
            <person name="Silar P."/>
            <person name="Natvig D."/>
            <person name="Lalanne C."/>
            <person name="Gautier V."/>
            <person name="Ament-Velasquez S.L."/>
            <person name="Kruys A."/>
            <person name="Hutchinson M.I."/>
            <person name="Powell A.J."/>
            <person name="Barry K."/>
            <person name="Miller A.N."/>
            <person name="Grigoriev I.V."/>
            <person name="Debuchy R."/>
            <person name="Gladieux P."/>
            <person name="Thoren M.H."/>
            <person name="Johannesson H."/>
        </authorList>
    </citation>
    <scope>NUCLEOTIDE SEQUENCE</scope>
    <source>
        <strain evidence="7">CBS 141.50</strain>
    </source>
</reference>
<dbReference type="Pfam" id="PF01063">
    <property type="entry name" value="Aminotran_4"/>
    <property type="match status" value="1"/>
</dbReference>
<reference evidence="7" key="1">
    <citation type="journal article" date="2023" name="Mol. Phylogenet. Evol.">
        <title>Genome-scale phylogeny and comparative genomics of the fungal order Sordariales.</title>
        <authorList>
            <person name="Hensen N."/>
            <person name="Bonometti L."/>
            <person name="Westerberg I."/>
            <person name="Brannstrom I.O."/>
            <person name="Guillou S."/>
            <person name="Cros-Aarteil S."/>
            <person name="Calhoun S."/>
            <person name="Haridas S."/>
            <person name="Kuo A."/>
            <person name="Mondo S."/>
            <person name="Pangilinan J."/>
            <person name="Riley R."/>
            <person name="LaButti K."/>
            <person name="Andreopoulos B."/>
            <person name="Lipzen A."/>
            <person name="Chen C."/>
            <person name="Yan M."/>
            <person name="Daum C."/>
            <person name="Ng V."/>
            <person name="Clum A."/>
            <person name="Steindorff A."/>
            <person name="Ohm R.A."/>
            <person name="Martin F."/>
            <person name="Silar P."/>
            <person name="Natvig D.O."/>
            <person name="Lalanne C."/>
            <person name="Gautier V."/>
            <person name="Ament-Velasquez S.L."/>
            <person name="Kruys A."/>
            <person name="Hutchinson M.I."/>
            <person name="Powell A.J."/>
            <person name="Barry K."/>
            <person name="Miller A.N."/>
            <person name="Grigoriev I.V."/>
            <person name="Debuchy R."/>
            <person name="Gladieux P."/>
            <person name="Hiltunen Thoren M."/>
            <person name="Johannesson H."/>
        </authorList>
    </citation>
    <scope>NUCLEOTIDE SEQUENCE</scope>
    <source>
        <strain evidence="7">CBS 141.50</strain>
    </source>
</reference>
<dbReference type="GO" id="GO:0009081">
    <property type="term" value="P:branched-chain amino acid metabolic process"/>
    <property type="evidence" value="ECO:0007669"/>
    <property type="project" value="InterPro"/>
</dbReference>
<organism evidence="7 8">
    <name type="scientific">Dichotomopilus funicola</name>
    <dbReference type="NCBI Taxonomy" id="1934379"/>
    <lineage>
        <taxon>Eukaryota</taxon>
        <taxon>Fungi</taxon>
        <taxon>Dikarya</taxon>
        <taxon>Ascomycota</taxon>
        <taxon>Pezizomycotina</taxon>
        <taxon>Sordariomycetes</taxon>
        <taxon>Sordariomycetidae</taxon>
        <taxon>Sordariales</taxon>
        <taxon>Chaetomiaceae</taxon>
        <taxon>Dichotomopilus</taxon>
    </lineage>
</organism>
<evidence type="ECO:0000256" key="6">
    <source>
        <dbReference type="PIRSR" id="PIRSR006468-1"/>
    </source>
</evidence>
<name>A0AAN6UV16_9PEZI</name>
<evidence type="ECO:0000313" key="7">
    <source>
        <dbReference type="EMBL" id="KAK4139722.1"/>
    </source>
</evidence>
<gene>
    <name evidence="7" type="ORF">C8A04DRAFT_40510</name>
</gene>
<dbReference type="AlphaFoldDB" id="A0AAN6UV16"/>
<dbReference type="InterPro" id="IPR043132">
    <property type="entry name" value="BCAT-like_C"/>
</dbReference>
<dbReference type="PANTHER" id="PTHR42825:SF2">
    <property type="entry name" value="BRANCHED-CHAIN-AMINO-ACID AMINOTRANSFERASE 3, CHLOROPLASTIC-RELATED"/>
    <property type="match status" value="1"/>
</dbReference>
<dbReference type="SUPFAM" id="SSF56752">
    <property type="entry name" value="D-aminoacid aminotransferase-like PLP-dependent enzymes"/>
    <property type="match status" value="1"/>
</dbReference>
<evidence type="ECO:0000256" key="4">
    <source>
        <dbReference type="ARBA" id="ARBA00022679"/>
    </source>
</evidence>
<keyword evidence="5" id="KW-0663">Pyridoxal phosphate</keyword>
<evidence type="ECO:0000256" key="3">
    <source>
        <dbReference type="ARBA" id="ARBA00022576"/>
    </source>
</evidence>